<dbReference type="PANTHER" id="PTHR43133:SF65">
    <property type="entry name" value="ECF RNA POLYMERASE SIGMA FACTOR SIGG"/>
    <property type="match status" value="1"/>
</dbReference>
<evidence type="ECO:0000256" key="2">
    <source>
        <dbReference type="ARBA" id="ARBA00011344"/>
    </source>
</evidence>
<proteinExistence type="inferred from homology"/>
<dbReference type="SUPFAM" id="SSF88946">
    <property type="entry name" value="Sigma2 domain of RNA polymerase sigma factors"/>
    <property type="match status" value="1"/>
</dbReference>
<evidence type="ECO:0000256" key="4">
    <source>
        <dbReference type="ARBA" id="ARBA00023082"/>
    </source>
</evidence>
<dbReference type="SUPFAM" id="SSF88659">
    <property type="entry name" value="Sigma3 and sigma4 domains of RNA polymerase sigma factors"/>
    <property type="match status" value="1"/>
</dbReference>
<evidence type="ECO:0000313" key="12">
    <source>
        <dbReference type="Proteomes" id="UP000292003"/>
    </source>
</evidence>
<keyword evidence="5 7" id="KW-0238">DNA-binding</keyword>
<dbReference type="Pfam" id="PF08281">
    <property type="entry name" value="Sigma70_r4_2"/>
    <property type="match status" value="1"/>
</dbReference>
<dbReference type="OrthoDB" id="3806887at2"/>
<dbReference type="SUPFAM" id="SSF54427">
    <property type="entry name" value="NTF2-like"/>
    <property type="match status" value="1"/>
</dbReference>
<accession>A0A4Q7IWG6</accession>
<feature type="domain" description="RNA polymerase sigma factor 70 region 4 type 2" evidence="9">
    <location>
        <begin position="122"/>
        <end position="173"/>
    </location>
</feature>
<evidence type="ECO:0000259" key="8">
    <source>
        <dbReference type="Pfam" id="PF04542"/>
    </source>
</evidence>
<keyword evidence="12" id="KW-1185">Reference proteome</keyword>
<comment type="subunit">
    <text evidence="2">Interacts transiently with the RNA polymerase catalytic core formed by RpoA, RpoB, RpoC and RpoZ (2 alpha, 1 beta, 1 beta' and 1 omega subunit) to form the RNA polymerase holoenzyme that can initiate transcription.</text>
</comment>
<name>A0A4Q7IWG6_9PSEU</name>
<dbReference type="InterPro" id="IPR032710">
    <property type="entry name" value="NTF2-like_dom_sf"/>
</dbReference>
<dbReference type="GO" id="GO:0003677">
    <property type="term" value="F:DNA binding"/>
    <property type="evidence" value="ECO:0007669"/>
    <property type="project" value="UniProtKB-KW"/>
</dbReference>
<dbReference type="RefSeq" id="WP_130479931.1">
    <property type="nucleotide sequence ID" value="NZ_SFCC01000028.1"/>
</dbReference>
<reference evidence="11 12" key="1">
    <citation type="submission" date="2019-02" db="EMBL/GenBank/DDBJ databases">
        <title>Draft genome sequence of Amycolatopsis sp. 8-3EHSu isolated from roots of Suaeda maritima.</title>
        <authorList>
            <person name="Duangmal K."/>
            <person name="Chantavorakit T."/>
        </authorList>
    </citation>
    <scope>NUCLEOTIDE SEQUENCE [LARGE SCALE GENOMIC DNA]</scope>
    <source>
        <strain evidence="11 12">8-3EHSu</strain>
    </source>
</reference>
<dbReference type="Pfam" id="PF04542">
    <property type="entry name" value="Sigma70_r2"/>
    <property type="match status" value="1"/>
</dbReference>
<dbReference type="GO" id="GO:0016987">
    <property type="term" value="F:sigma factor activity"/>
    <property type="evidence" value="ECO:0007669"/>
    <property type="project" value="UniProtKB-KW"/>
</dbReference>
<dbReference type="GO" id="GO:0006352">
    <property type="term" value="P:DNA-templated transcription initiation"/>
    <property type="evidence" value="ECO:0007669"/>
    <property type="project" value="InterPro"/>
</dbReference>
<dbReference type="InterPro" id="IPR014284">
    <property type="entry name" value="RNA_pol_sigma-70_dom"/>
</dbReference>
<sequence length="323" mass="35766">MADEAAFTTLFEQHRAELRVHCYRMLGSLDEADDLVQETFLRAWRGLDGFQGRSSPRAWLYRIATNACLDALDNRSRRVLPYDLTGPAAEALPPRTDIPWLQPYPDAEPDSAVVSRETIELAFLAALQHLPARQRAILILADVLGWPARQTASLLGTTAASVNSSLRRARTTLREHLPERRLDWASATGPTDAERALLRRYMDAMERADLTALADLLAEDIRTAMPPWPMWLLGRDAVLSALATSWDTGSGDYVGRFRMVPVQANRQPAVATYVRRAGDTGFGQFAISLLRISGGRIVEIDSFHDPGLFPAFDLPASLSPAQS</sequence>
<evidence type="ECO:0000256" key="5">
    <source>
        <dbReference type="ARBA" id="ARBA00023125"/>
    </source>
</evidence>
<dbReference type="NCBIfam" id="NF006089">
    <property type="entry name" value="PRK08241.1"/>
    <property type="match status" value="1"/>
</dbReference>
<dbReference type="Gene3D" id="1.10.10.10">
    <property type="entry name" value="Winged helix-like DNA-binding domain superfamily/Winged helix DNA-binding domain"/>
    <property type="match status" value="1"/>
</dbReference>
<dbReference type="InterPro" id="IPR039425">
    <property type="entry name" value="RNA_pol_sigma-70-like"/>
</dbReference>
<evidence type="ECO:0000256" key="1">
    <source>
        <dbReference type="ARBA" id="ARBA00010641"/>
    </source>
</evidence>
<gene>
    <name evidence="11" type="ORF">EWH70_35170</name>
</gene>
<dbReference type="GO" id="GO:0006950">
    <property type="term" value="P:response to stress"/>
    <property type="evidence" value="ECO:0007669"/>
    <property type="project" value="UniProtKB-ARBA"/>
</dbReference>
<dbReference type="PANTHER" id="PTHR43133">
    <property type="entry name" value="RNA POLYMERASE ECF-TYPE SIGMA FACTO"/>
    <property type="match status" value="1"/>
</dbReference>
<dbReference type="InterPro" id="IPR036388">
    <property type="entry name" value="WH-like_DNA-bd_sf"/>
</dbReference>
<evidence type="ECO:0000256" key="7">
    <source>
        <dbReference type="RuleBase" id="RU000716"/>
    </source>
</evidence>
<dbReference type="Gene3D" id="1.10.1740.10">
    <property type="match status" value="1"/>
</dbReference>
<dbReference type="NCBIfam" id="TIGR02960">
    <property type="entry name" value="SigX5"/>
    <property type="match status" value="1"/>
</dbReference>
<organism evidence="11 12">
    <name type="scientific">Amycolatopsis suaedae</name>
    <dbReference type="NCBI Taxonomy" id="2510978"/>
    <lineage>
        <taxon>Bacteria</taxon>
        <taxon>Bacillati</taxon>
        <taxon>Actinomycetota</taxon>
        <taxon>Actinomycetes</taxon>
        <taxon>Pseudonocardiales</taxon>
        <taxon>Pseudonocardiaceae</taxon>
        <taxon>Amycolatopsis</taxon>
    </lineage>
</organism>
<evidence type="ECO:0000259" key="9">
    <source>
        <dbReference type="Pfam" id="PF08281"/>
    </source>
</evidence>
<dbReference type="AlphaFoldDB" id="A0A4Q7IWG6"/>
<dbReference type="InterPro" id="IPR007627">
    <property type="entry name" value="RNA_pol_sigma70_r2"/>
</dbReference>
<dbReference type="Proteomes" id="UP000292003">
    <property type="component" value="Unassembled WGS sequence"/>
</dbReference>
<dbReference type="Gene3D" id="3.10.450.50">
    <property type="match status" value="1"/>
</dbReference>
<dbReference type="EMBL" id="SFCC01000028">
    <property type="protein sequence ID" value="RZQ59261.1"/>
    <property type="molecule type" value="Genomic_DNA"/>
</dbReference>
<dbReference type="InterPro" id="IPR000838">
    <property type="entry name" value="RNA_pol_sigma70_ECF_CS"/>
</dbReference>
<dbReference type="InterPro" id="IPR013249">
    <property type="entry name" value="RNA_pol_sigma70_r4_t2"/>
</dbReference>
<dbReference type="PROSITE" id="PS01063">
    <property type="entry name" value="SIGMA70_ECF"/>
    <property type="match status" value="1"/>
</dbReference>
<evidence type="ECO:0000256" key="3">
    <source>
        <dbReference type="ARBA" id="ARBA00023015"/>
    </source>
</evidence>
<comment type="similarity">
    <text evidence="1 7">Belongs to the sigma-70 factor family. ECF subfamily.</text>
</comment>
<dbReference type="InterPro" id="IPR014305">
    <property type="entry name" value="RNA_pol_sigma-G_actinobac"/>
</dbReference>
<dbReference type="InterPro" id="IPR037401">
    <property type="entry name" value="SnoaL-like"/>
</dbReference>
<comment type="caution">
    <text evidence="11">The sequence shown here is derived from an EMBL/GenBank/DDBJ whole genome shotgun (WGS) entry which is preliminary data.</text>
</comment>
<dbReference type="NCBIfam" id="TIGR02937">
    <property type="entry name" value="sigma70-ECF"/>
    <property type="match status" value="1"/>
</dbReference>
<dbReference type="CDD" id="cd06171">
    <property type="entry name" value="Sigma70_r4"/>
    <property type="match status" value="1"/>
</dbReference>
<protein>
    <recommendedName>
        <fullName evidence="7">RNA polymerase sigma factor</fullName>
    </recommendedName>
</protein>
<evidence type="ECO:0000256" key="6">
    <source>
        <dbReference type="ARBA" id="ARBA00023163"/>
    </source>
</evidence>
<feature type="domain" description="SnoaL-like" evidence="10">
    <location>
        <begin position="198"/>
        <end position="300"/>
    </location>
</feature>
<evidence type="ECO:0000313" key="11">
    <source>
        <dbReference type="EMBL" id="RZQ59261.1"/>
    </source>
</evidence>
<feature type="domain" description="RNA polymerase sigma-70 region 2" evidence="8">
    <location>
        <begin position="10"/>
        <end position="77"/>
    </location>
</feature>
<keyword evidence="6 7" id="KW-0804">Transcription</keyword>
<keyword evidence="4 7" id="KW-0731">Sigma factor</keyword>
<evidence type="ECO:0000259" key="10">
    <source>
        <dbReference type="Pfam" id="PF12680"/>
    </source>
</evidence>
<dbReference type="Pfam" id="PF12680">
    <property type="entry name" value="SnoaL_2"/>
    <property type="match status" value="1"/>
</dbReference>
<dbReference type="InterPro" id="IPR013325">
    <property type="entry name" value="RNA_pol_sigma_r2"/>
</dbReference>
<dbReference type="InterPro" id="IPR013324">
    <property type="entry name" value="RNA_pol_sigma_r3/r4-like"/>
</dbReference>
<keyword evidence="3 7" id="KW-0805">Transcription regulation</keyword>